<feature type="binding site" evidence="9">
    <location>
        <position position="243"/>
    </location>
    <ligand>
        <name>NAD(+)</name>
        <dbReference type="ChEBI" id="CHEBI:57540"/>
    </ligand>
</feature>
<keyword evidence="3 9" id="KW-0276">Fatty acid metabolism</keyword>
<comment type="subunit">
    <text evidence="1 9">Monomer.</text>
</comment>
<dbReference type="InterPro" id="IPR010758">
    <property type="entry name" value="Trans-2-enoyl-CoA_reductase"/>
</dbReference>
<dbReference type="EC" id="1.3.1.44" evidence="9"/>
<keyword evidence="2 9" id="KW-0444">Lipid biosynthesis</keyword>
<comment type="catalytic activity">
    <reaction evidence="8 9">
        <text>a 2,3-saturated acyl-CoA + NAD(+) = a (2E)-enoyl-CoA + NADH + H(+)</text>
        <dbReference type="Rhea" id="RHEA:18177"/>
        <dbReference type="ChEBI" id="CHEBI:15378"/>
        <dbReference type="ChEBI" id="CHEBI:57540"/>
        <dbReference type="ChEBI" id="CHEBI:57945"/>
        <dbReference type="ChEBI" id="CHEBI:58856"/>
        <dbReference type="ChEBI" id="CHEBI:65111"/>
        <dbReference type="EC" id="1.3.1.44"/>
    </reaction>
</comment>
<dbReference type="PANTHER" id="PTHR37480:SF1">
    <property type="entry name" value="ENOYL-[ACYL-CARRIER-PROTEIN] REDUCTASE [NADH]"/>
    <property type="match status" value="1"/>
</dbReference>
<accession>A0A1M6B9K7</accession>
<feature type="binding site" evidence="9">
    <location>
        <position position="224"/>
    </location>
    <ligand>
        <name>substrate</name>
    </ligand>
</feature>
<feature type="binding site" evidence="9">
    <location>
        <begin position="272"/>
        <end position="274"/>
    </location>
    <ligand>
        <name>NAD(+)</name>
        <dbReference type="ChEBI" id="CHEBI:57540"/>
    </ligand>
</feature>
<dbReference type="GO" id="GO:0004318">
    <property type="term" value="F:enoyl-[acyl-carrier-protein] reductase (NADH) activity"/>
    <property type="evidence" value="ECO:0007669"/>
    <property type="project" value="TreeGrafter"/>
</dbReference>
<dbReference type="NCBIfam" id="NF043048">
    <property type="entry name" value="EnoyACPredFabV"/>
    <property type="match status" value="1"/>
</dbReference>
<evidence type="ECO:0000256" key="7">
    <source>
        <dbReference type="ARBA" id="ARBA00023160"/>
    </source>
</evidence>
<evidence type="ECO:0000256" key="1">
    <source>
        <dbReference type="ARBA" id="ARBA00011245"/>
    </source>
</evidence>
<dbReference type="Gene3D" id="3.40.50.720">
    <property type="entry name" value="NAD(P)-binding Rossmann-like Domain"/>
    <property type="match status" value="1"/>
</dbReference>
<comment type="similarity">
    <text evidence="9">Belongs to the TER reductase family.</text>
</comment>
<dbReference type="UniPathway" id="UPA00094"/>
<dbReference type="EMBL" id="FQZB01000003">
    <property type="protein sequence ID" value="SHI45419.1"/>
    <property type="molecule type" value="Genomic_DNA"/>
</dbReference>
<dbReference type="InterPro" id="IPR050048">
    <property type="entry name" value="FabV-like_NADH_b"/>
</dbReference>
<dbReference type="OrthoDB" id="9802260at2"/>
<evidence type="ECO:0000313" key="13">
    <source>
        <dbReference type="EMBL" id="SHI45419.1"/>
    </source>
</evidence>
<dbReference type="GO" id="GO:0051287">
    <property type="term" value="F:NAD binding"/>
    <property type="evidence" value="ECO:0007669"/>
    <property type="project" value="UniProtKB-UniRule"/>
</dbReference>
<dbReference type="AlphaFoldDB" id="A0A1M6B9K7"/>
<dbReference type="Pfam" id="PF12241">
    <property type="entry name" value="Enoyl_reductase"/>
    <property type="match status" value="1"/>
</dbReference>
<dbReference type="GO" id="GO:0006633">
    <property type="term" value="P:fatty acid biosynthetic process"/>
    <property type="evidence" value="ECO:0007669"/>
    <property type="project" value="UniProtKB-UniRule"/>
</dbReference>
<evidence type="ECO:0000256" key="4">
    <source>
        <dbReference type="ARBA" id="ARBA00023002"/>
    </source>
</evidence>
<dbReference type="NCBIfam" id="NF010177">
    <property type="entry name" value="PRK13656.1"/>
    <property type="match status" value="1"/>
</dbReference>
<keyword evidence="14" id="KW-1185">Reference proteome</keyword>
<feature type="binding site" evidence="9">
    <location>
        <begin position="138"/>
        <end position="139"/>
    </location>
    <ligand>
        <name>NAD(+)</name>
        <dbReference type="ChEBI" id="CHEBI:57540"/>
    </ligand>
</feature>
<protein>
    <recommendedName>
        <fullName evidence="9">Trans-2-enoyl-CoA reductase [NADH]</fullName>
        <shortName evidence="9">TER</shortName>
        <ecNumber evidence="9">1.3.1.44</ecNumber>
    </recommendedName>
</protein>
<name>A0A1M6B9K7_9CLOT</name>
<dbReference type="GO" id="GO:0050343">
    <property type="term" value="F:trans-2-enoyl-CoA reductase (NADH) activity"/>
    <property type="evidence" value="ECO:0007669"/>
    <property type="project" value="UniProtKB-UniRule"/>
</dbReference>
<dbReference type="RefSeq" id="WP_072984554.1">
    <property type="nucleotide sequence ID" value="NZ_FQZB01000003.1"/>
</dbReference>
<dbReference type="Pfam" id="PF12242">
    <property type="entry name" value="Eno-Rase_NADH_b"/>
    <property type="match status" value="1"/>
</dbReference>
<proteinExistence type="inferred from homology"/>
<dbReference type="Pfam" id="PF07055">
    <property type="entry name" value="Eno-Rase_FAD_bd"/>
    <property type="match status" value="1"/>
</dbReference>
<organism evidence="13 14">
    <name type="scientific">Clostridium cavendishii DSM 21758</name>
    <dbReference type="NCBI Taxonomy" id="1121302"/>
    <lineage>
        <taxon>Bacteria</taxon>
        <taxon>Bacillati</taxon>
        <taxon>Bacillota</taxon>
        <taxon>Clostridia</taxon>
        <taxon>Eubacteriales</taxon>
        <taxon>Clostridiaceae</taxon>
        <taxon>Clostridium</taxon>
    </lineage>
</organism>
<sequence length="387" mass="42952">MKIEPKFRGFLCTAAHPVGCAENISEQINYVKSKGKFKGPKNVLVIGASAGYGLASRIVAAFGFGASTIGVSFEKEAVGKRTGTAGYYNTKAFDKFCNEEGIYTKSINGDAYSNEIKEKVIETIKDDLGKVDLIIYSLAAPRRTNPLTGETLSSVLKPIGESFKSKTVDFHTKEVKDVTIEPASEDEIRQTVGVMGGEDWNLWIEALKKADVLAEGVKTIAYSYVGPSITFPIYREGAIGMAKDNLEDTAKELTKKLQNINGEAYVSVNKALVTQASSAIPVVSLYISILYKIMKEKNIHEGCIEQIQRLFEDVLYGDNLKLDEKGRIRIDELEMREDVQNEVNNIWEKVNSQNIEELTDVEGFRKEFLKLFGFGLDNVDYDKDAEV</sequence>
<comment type="function">
    <text evidence="9">Involved in the fatty acid synthesis (FAS II). Catalyzes the reduction of a carbon-carbon double bond in an enoyl moiety that is covalently linked to a coenzyme A (CoA).</text>
</comment>
<evidence type="ECO:0000259" key="12">
    <source>
        <dbReference type="Pfam" id="PF12242"/>
    </source>
</evidence>
<dbReference type="InterPro" id="IPR024906">
    <property type="entry name" value="Eno_Rdtase_FAD-bd_dom"/>
</dbReference>
<feature type="binding site" evidence="9">
    <location>
        <begin position="73"/>
        <end position="74"/>
    </location>
    <ligand>
        <name>NAD(+)</name>
        <dbReference type="ChEBI" id="CHEBI:57540"/>
    </ligand>
</feature>
<reference evidence="13 14" key="1">
    <citation type="submission" date="2016-11" db="EMBL/GenBank/DDBJ databases">
        <authorList>
            <person name="Jaros S."/>
            <person name="Januszkiewicz K."/>
            <person name="Wedrychowicz H."/>
        </authorList>
    </citation>
    <scope>NUCLEOTIDE SEQUENCE [LARGE SCALE GENOMIC DNA]</scope>
    <source>
        <strain evidence="13 14">DSM 21758</strain>
    </source>
</reference>
<feature type="domain" description="Trans-2-enoyl-CoA reductase-like NAD(P)H binding" evidence="12">
    <location>
        <begin position="3"/>
        <end position="77"/>
    </location>
</feature>
<feature type="domain" description="Trans-2-enoyl-CoA reductase catalytic" evidence="11">
    <location>
        <begin position="81"/>
        <end position="316"/>
    </location>
</feature>
<evidence type="ECO:0000256" key="8">
    <source>
        <dbReference type="ARBA" id="ARBA00048302"/>
    </source>
</evidence>
<feature type="active site" description="Proton donor" evidence="9">
    <location>
        <position position="234"/>
    </location>
</feature>
<feature type="domain" description="Enoyl reductase FAD binding" evidence="10">
    <location>
        <begin position="322"/>
        <end position="384"/>
    </location>
</feature>
<evidence type="ECO:0000313" key="14">
    <source>
        <dbReference type="Proteomes" id="UP000184310"/>
    </source>
</evidence>
<dbReference type="HAMAP" id="MF_01838">
    <property type="entry name" value="FabV_reductase"/>
    <property type="match status" value="1"/>
</dbReference>
<evidence type="ECO:0000256" key="9">
    <source>
        <dbReference type="HAMAP-Rule" id="MF_01838"/>
    </source>
</evidence>
<feature type="site" description="Plays an important role in discriminating NADH against NADPH" evidence="9">
    <location>
        <position position="74"/>
    </location>
</feature>
<evidence type="ECO:0000256" key="5">
    <source>
        <dbReference type="ARBA" id="ARBA00023027"/>
    </source>
</evidence>
<keyword evidence="5 9" id="KW-0520">NAD</keyword>
<dbReference type="InterPro" id="IPR024910">
    <property type="entry name" value="Enoyl-CoA_Rdtase_cat_dom"/>
</dbReference>
<evidence type="ECO:0000256" key="3">
    <source>
        <dbReference type="ARBA" id="ARBA00022832"/>
    </source>
</evidence>
<comment type="caution">
    <text evidence="9">Lacks conserved residue(s) required for the propagation of feature annotation.</text>
</comment>
<keyword evidence="6 9" id="KW-0443">Lipid metabolism</keyword>
<comment type="pathway">
    <text evidence="9">Lipid metabolism; fatty acid biosynthesis.</text>
</comment>
<keyword evidence="4 9" id="KW-0560">Oxidoreductase</keyword>
<evidence type="ECO:0000259" key="10">
    <source>
        <dbReference type="Pfam" id="PF07055"/>
    </source>
</evidence>
<evidence type="ECO:0000259" key="11">
    <source>
        <dbReference type="Pfam" id="PF12241"/>
    </source>
</evidence>
<dbReference type="PANTHER" id="PTHR37480">
    <property type="entry name" value="ENOYL-[ACYL-CARRIER-PROTEIN] REDUCTASE [NADH]"/>
    <property type="match status" value="1"/>
</dbReference>
<keyword evidence="7 9" id="KW-0275">Fatty acid biosynthesis</keyword>
<dbReference type="STRING" id="1121302.SAMN02745163_00292"/>
<gene>
    <name evidence="9" type="primary">fabV</name>
    <name evidence="13" type="ORF">SAMN02745163_00292</name>
</gene>
<dbReference type="Proteomes" id="UP000184310">
    <property type="component" value="Unassembled WGS sequence"/>
</dbReference>
<evidence type="ECO:0000256" key="6">
    <source>
        <dbReference type="ARBA" id="ARBA00023098"/>
    </source>
</evidence>
<evidence type="ECO:0000256" key="2">
    <source>
        <dbReference type="ARBA" id="ARBA00022516"/>
    </source>
</evidence>
<feature type="binding site" evidence="9">
    <location>
        <begin position="110"/>
        <end position="111"/>
    </location>
    <ligand>
        <name>NAD(+)</name>
        <dbReference type="ChEBI" id="CHEBI:57540"/>
    </ligand>
</feature>